<evidence type="ECO:0000256" key="11">
    <source>
        <dbReference type="ARBA" id="ARBA00023136"/>
    </source>
</evidence>
<keyword evidence="3 12" id="KW-0813">Transport</keyword>
<evidence type="ECO:0000256" key="3">
    <source>
        <dbReference type="ARBA" id="ARBA00022448"/>
    </source>
</evidence>
<feature type="transmembrane region" description="Helical" evidence="12">
    <location>
        <begin position="422"/>
        <end position="443"/>
    </location>
</feature>
<feature type="transmembrane region" description="Helical" evidence="12">
    <location>
        <begin position="392"/>
        <end position="415"/>
    </location>
</feature>
<reference evidence="16 17" key="1">
    <citation type="submission" date="2019-02" db="EMBL/GenBank/DDBJ databases">
        <title>Deep-cultivation of Planctomycetes and their phenomic and genomic characterization uncovers novel biology.</title>
        <authorList>
            <person name="Wiegand S."/>
            <person name="Jogler M."/>
            <person name="Boedeker C."/>
            <person name="Pinto D."/>
            <person name="Vollmers J."/>
            <person name="Rivas-Marin E."/>
            <person name="Kohn T."/>
            <person name="Peeters S.H."/>
            <person name="Heuer A."/>
            <person name="Rast P."/>
            <person name="Oberbeckmann S."/>
            <person name="Bunk B."/>
            <person name="Jeske O."/>
            <person name="Meyerdierks A."/>
            <person name="Storesund J.E."/>
            <person name="Kallscheuer N."/>
            <person name="Luecker S."/>
            <person name="Lage O.M."/>
            <person name="Pohl T."/>
            <person name="Merkel B.J."/>
            <person name="Hornburger P."/>
            <person name="Mueller R.-W."/>
            <person name="Bruemmer F."/>
            <person name="Labrenz M."/>
            <person name="Spormann A.M."/>
            <person name="Op den Camp H."/>
            <person name="Overmann J."/>
            <person name="Amann R."/>
            <person name="Jetten M.S.M."/>
            <person name="Mascher T."/>
            <person name="Medema M.H."/>
            <person name="Devos D.P."/>
            <person name="Kaster A.-K."/>
            <person name="Ovreas L."/>
            <person name="Rohde M."/>
            <person name="Galperin M.Y."/>
            <person name="Jogler C."/>
        </authorList>
    </citation>
    <scope>NUCLEOTIDE SEQUENCE [LARGE SCALE GENOMIC DNA]</scope>
    <source>
        <strain evidence="16 17">KS4</strain>
    </source>
</reference>
<dbReference type="InterPro" id="IPR023051">
    <property type="entry name" value="Kup"/>
</dbReference>
<dbReference type="Proteomes" id="UP000317369">
    <property type="component" value="Chromosome"/>
</dbReference>
<evidence type="ECO:0000259" key="15">
    <source>
        <dbReference type="Pfam" id="PF22776"/>
    </source>
</evidence>
<dbReference type="RefSeq" id="WP_145075062.1">
    <property type="nucleotide sequence ID" value="NZ_CP036425.1"/>
</dbReference>
<dbReference type="Pfam" id="PF02705">
    <property type="entry name" value="K_trans"/>
    <property type="match status" value="1"/>
</dbReference>
<keyword evidence="17" id="KW-1185">Reference proteome</keyword>
<keyword evidence="9 12" id="KW-1133">Transmembrane helix</keyword>
<feature type="transmembrane region" description="Helical" evidence="12">
    <location>
        <begin position="235"/>
        <end position="259"/>
    </location>
</feature>
<proteinExistence type="inferred from homology"/>
<dbReference type="GO" id="GO:0015079">
    <property type="term" value="F:potassium ion transmembrane transporter activity"/>
    <property type="evidence" value="ECO:0007669"/>
    <property type="project" value="UniProtKB-UniRule"/>
</dbReference>
<evidence type="ECO:0000313" key="17">
    <source>
        <dbReference type="Proteomes" id="UP000317369"/>
    </source>
</evidence>
<dbReference type="GO" id="GO:0005886">
    <property type="term" value="C:plasma membrane"/>
    <property type="evidence" value="ECO:0007669"/>
    <property type="project" value="UniProtKB-SubCell"/>
</dbReference>
<protein>
    <recommendedName>
        <fullName evidence="12">Probable potassium transport system protein Kup</fullName>
    </recommendedName>
</protein>
<keyword evidence="8 12" id="KW-0630">Potassium</keyword>
<evidence type="ECO:0000313" key="16">
    <source>
        <dbReference type="EMBL" id="QDU32858.1"/>
    </source>
</evidence>
<feature type="transmembrane region" description="Helical" evidence="12">
    <location>
        <begin position="74"/>
        <end position="98"/>
    </location>
</feature>
<keyword evidence="5 12" id="KW-0633">Potassium transport</keyword>
<comment type="function">
    <text evidence="12">Transport of potassium into the cell. Likely operates as a K(+):H(+) symporter.</text>
</comment>
<evidence type="ECO:0000256" key="7">
    <source>
        <dbReference type="ARBA" id="ARBA00022847"/>
    </source>
</evidence>
<evidence type="ECO:0000256" key="5">
    <source>
        <dbReference type="ARBA" id="ARBA00022538"/>
    </source>
</evidence>
<keyword evidence="6 12" id="KW-0812">Transmembrane</keyword>
<dbReference type="GO" id="GO:0015293">
    <property type="term" value="F:symporter activity"/>
    <property type="evidence" value="ECO:0007669"/>
    <property type="project" value="UniProtKB-UniRule"/>
</dbReference>
<dbReference type="PANTHER" id="PTHR30540">
    <property type="entry name" value="OSMOTIC STRESS POTASSIUM TRANSPORTER"/>
    <property type="match status" value="1"/>
</dbReference>
<dbReference type="Pfam" id="PF22776">
    <property type="entry name" value="K_trans_C"/>
    <property type="match status" value="1"/>
</dbReference>
<evidence type="ECO:0000256" key="6">
    <source>
        <dbReference type="ARBA" id="ARBA00022692"/>
    </source>
</evidence>
<feature type="transmembrane region" description="Helical" evidence="12">
    <location>
        <begin position="165"/>
        <end position="182"/>
    </location>
</feature>
<feature type="transmembrane region" description="Helical" evidence="12">
    <location>
        <begin position="32"/>
        <end position="54"/>
    </location>
</feature>
<organism evidence="16 17">
    <name type="scientific">Poriferisphaera corsica</name>
    <dbReference type="NCBI Taxonomy" id="2528020"/>
    <lineage>
        <taxon>Bacteria</taxon>
        <taxon>Pseudomonadati</taxon>
        <taxon>Planctomycetota</taxon>
        <taxon>Phycisphaerae</taxon>
        <taxon>Phycisphaerales</taxon>
        <taxon>Phycisphaeraceae</taxon>
        <taxon>Poriferisphaera</taxon>
    </lineage>
</organism>
<dbReference type="OrthoDB" id="9805577at2"/>
<feature type="transmembrane region" description="Helical" evidence="12">
    <location>
        <begin position="311"/>
        <end position="337"/>
    </location>
</feature>
<keyword evidence="4 12" id="KW-1003">Cell membrane</keyword>
<comment type="similarity">
    <text evidence="2 12">Belongs to the HAK/KUP transporter (TC 2.A.72) family.</text>
</comment>
<feature type="domain" description="K+ potassium transporter C-terminal" evidence="15">
    <location>
        <begin position="500"/>
        <end position="648"/>
    </location>
</feature>
<evidence type="ECO:0000256" key="8">
    <source>
        <dbReference type="ARBA" id="ARBA00022958"/>
    </source>
</evidence>
<feature type="transmembrane region" description="Helical" evidence="12">
    <location>
        <begin position="194"/>
        <end position="215"/>
    </location>
</feature>
<feature type="domain" description="K+ potassium transporter integral membrane" evidence="14">
    <location>
        <begin position="36"/>
        <end position="488"/>
    </location>
</feature>
<feature type="transmembrane region" description="Helical" evidence="12">
    <location>
        <begin position="449"/>
        <end position="467"/>
    </location>
</feature>
<comment type="catalytic activity">
    <reaction evidence="12">
        <text>K(+)(in) + H(+)(in) = K(+)(out) + H(+)(out)</text>
        <dbReference type="Rhea" id="RHEA:28490"/>
        <dbReference type="ChEBI" id="CHEBI:15378"/>
        <dbReference type="ChEBI" id="CHEBI:29103"/>
    </reaction>
</comment>
<sequence length="648" mass="72105">MAGPDNNIPPDNGSEPDLSPQDAAFCTTKQSVWLLAISACGIVFGDIGTSPLYVMKACFSPDYGLELTPLNVLGILSLVFWSLIIVVSIKYILVLLSVDDDGEGGVFALLSLLRTKAHLTNPFTLKLLTIAAILGAALLYGDGVITPAISVISAVEGLEITTHGLHNYIVIIAVTILFLLFISQRFGIDRISFLFGPLMIIWFLSIGILGLRQIIQNPQILIAANPIHAYNFFIYAPITAFILLGVVVLCITGGEALYADLGQFNRASISLAWYLLVWPALILNYFGQGAILLADPTTIKNPFFALAPPTLLYPMISIATIAAIIASQAIITGAFSITKQAIHLDLLPRLKTLQTSHRIPGRIYLPQVNNLMMIISIIIVLAFQSSTALTGAYGIAVTAVMVLTTIIFTVTVTVIWKLPKAILFPVIAIFLFVDLSFFTANLIKFLTGGWLPILIAVIITIIMGTWWQGREVINKIRISKNEKLDHFSKRIAKEQPPRIKGTGVFFTTVPYRIPTSLNKIYQHIPVLHEKIVIISMIPLRQPRVERRHQVEIKIMGSNLWLVNGYFGYMQQPDTWRILTFACRQQIPVDLNTVTVFLYAEFLLPTGHSNLWRWQKTLFIWLYRNAHTLREYINIPTEQVIEIGDQTKI</sequence>
<name>A0A517YRK5_9BACT</name>
<dbReference type="InterPro" id="IPR053952">
    <property type="entry name" value="K_trans_C"/>
</dbReference>
<evidence type="ECO:0000256" key="12">
    <source>
        <dbReference type="HAMAP-Rule" id="MF_01522"/>
    </source>
</evidence>
<dbReference type="AlphaFoldDB" id="A0A517YRK5"/>
<keyword evidence="11 12" id="KW-0472">Membrane</keyword>
<evidence type="ECO:0000256" key="4">
    <source>
        <dbReference type="ARBA" id="ARBA00022475"/>
    </source>
</evidence>
<dbReference type="HAMAP" id="MF_01522">
    <property type="entry name" value="Kup"/>
    <property type="match status" value="1"/>
</dbReference>
<dbReference type="InterPro" id="IPR003855">
    <property type="entry name" value="K+_transporter"/>
</dbReference>
<evidence type="ECO:0000256" key="10">
    <source>
        <dbReference type="ARBA" id="ARBA00023065"/>
    </source>
</evidence>
<comment type="subcellular location">
    <subcellularLocation>
        <location evidence="12">Cell membrane</location>
        <topology evidence="12">Multi-pass membrane protein</topology>
    </subcellularLocation>
    <subcellularLocation>
        <location evidence="1">Membrane</location>
        <topology evidence="1">Multi-pass membrane protein</topology>
    </subcellularLocation>
</comment>
<feature type="transmembrane region" description="Helical" evidence="12">
    <location>
        <begin position="271"/>
        <end position="291"/>
    </location>
</feature>
<dbReference type="EMBL" id="CP036425">
    <property type="protein sequence ID" value="QDU32858.1"/>
    <property type="molecule type" value="Genomic_DNA"/>
</dbReference>
<evidence type="ECO:0000256" key="2">
    <source>
        <dbReference type="ARBA" id="ARBA00007019"/>
    </source>
</evidence>
<dbReference type="KEGG" id="pcor:KS4_08960"/>
<evidence type="ECO:0000256" key="9">
    <source>
        <dbReference type="ARBA" id="ARBA00022989"/>
    </source>
</evidence>
<accession>A0A517YRK5</accession>
<feature type="transmembrane region" description="Helical" evidence="12">
    <location>
        <begin position="368"/>
        <end position="386"/>
    </location>
</feature>
<keyword evidence="10 12" id="KW-0406">Ion transport</keyword>
<keyword evidence="7 12" id="KW-0769">Symport</keyword>
<evidence type="ECO:0000256" key="1">
    <source>
        <dbReference type="ARBA" id="ARBA00004141"/>
    </source>
</evidence>
<feature type="transmembrane region" description="Helical" evidence="12">
    <location>
        <begin position="119"/>
        <end position="140"/>
    </location>
</feature>
<feature type="region of interest" description="Disordered" evidence="13">
    <location>
        <begin position="1"/>
        <end position="20"/>
    </location>
</feature>
<dbReference type="InterPro" id="IPR053951">
    <property type="entry name" value="K_trans_N"/>
</dbReference>
<evidence type="ECO:0000256" key="13">
    <source>
        <dbReference type="SAM" id="MobiDB-lite"/>
    </source>
</evidence>
<gene>
    <name evidence="12" type="primary">kup</name>
    <name evidence="16" type="ORF">KS4_08960</name>
</gene>
<evidence type="ECO:0000259" key="14">
    <source>
        <dbReference type="Pfam" id="PF02705"/>
    </source>
</evidence>
<dbReference type="PANTHER" id="PTHR30540:SF79">
    <property type="entry name" value="LOW AFFINITY POTASSIUM TRANSPORT SYSTEM PROTEIN KUP"/>
    <property type="match status" value="1"/>
</dbReference>